<name>A0A7W6JS10_9SPHN</name>
<evidence type="ECO:0000313" key="2">
    <source>
        <dbReference type="Proteomes" id="UP000557392"/>
    </source>
</evidence>
<protein>
    <submittedName>
        <fullName evidence="1">Uncharacterized protein</fullName>
    </submittedName>
</protein>
<accession>A0A7W6JS10</accession>
<keyword evidence="2" id="KW-1185">Reference proteome</keyword>
<dbReference type="RefSeq" id="WP_183997348.1">
    <property type="nucleotide sequence ID" value="NZ_JACIEH010000002.1"/>
</dbReference>
<comment type="caution">
    <text evidence="1">The sequence shown here is derived from an EMBL/GenBank/DDBJ whole genome shotgun (WGS) entry which is preliminary data.</text>
</comment>
<dbReference type="Proteomes" id="UP000557392">
    <property type="component" value="Unassembled WGS sequence"/>
</dbReference>
<dbReference type="AlphaFoldDB" id="A0A7W6JS10"/>
<organism evidence="1 2">
    <name type="scientific">Sphingomonas kyeonggiensis</name>
    <dbReference type="NCBI Taxonomy" id="1268553"/>
    <lineage>
        <taxon>Bacteria</taxon>
        <taxon>Pseudomonadati</taxon>
        <taxon>Pseudomonadota</taxon>
        <taxon>Alphaproteobacteria</taxon>
        <taxon>Sphingomonadales</taxon>
        <taxon>Sphingomonadaceae</taxon>
        <taxon>Sphingomonas</taxon>
    </lineage>
</organism>
<evidence type="ECO:0000313" key="1">
    <source>
        <dbReference type="EMBL" id="MBB4098501.1"/>
    </source>
</evidence>
<dbReference type="EMBL" id="JACIEH010000002">
    <property type="protein sequence ID" value="MBB4098501.1"/>
    <property type="molecule type" value="Genomic_DNA"/>
</dbReference>
<sequence length="160" mass="17190">MILLLATGCGATAPQVKVADILAQCDAYKGKPVQAMGYLGQCTVIEGCSLAAHKAGWIAFGRAWTTYQELSQRPELHDTAKASERVMKFMPLGFKPQDEAGYAFVHKAESLQNSYVVMTGTISKDGCTGVADAEHSYGIQPTDIRAWTESEGAPATSSRR</sequence>
<proteinExistence type="predicted"/>
<gene>
    <name evidence="1" type="ORF">GGR46_002065</name>
</gene>
<reference evidence="1 2" key="1">
    <citation type="submission" date="2020-08" db="EMBL/GenBank/DDBJ databases">
        <title>Genomic Encyclopedia of Type Strains, Phase IV (KMG-IV): sequencing the most valuable type-strain genomes for metagenomic binning, comparative biology and taxonomic classification.</title>
        <authorList>
            <person name="Goeker M."/>
        </authorList>
    </citation>
    <scope>NUCLEOTIDE SEQUENCE [LARGE SCALE GENOMIC DNA]</scope>
    <source>
        <strain evidence="1 2">DSM 101806</strain>
    </source>
</reference>